<feature type="compositionally biased region" description="Low complexity" evidence="8">
    <location>
        <begin position="179"/>
        <end position="188"/>
    </location>
</feature>
<accession>A0A5C3F9T2</accession>
<dbReference type="GO" id="GO:0005739">
    <property type="term" value="C:mitochondrion"/>
    <property type="evidence" value="ECO:0007669"/>
    <property type="project" value="UniProtKB-SubCell"/>
</dbReference>
<sequence length="756" mass="84257">MSCRRCSLHLGGSASAMLRNCATRRPVLWPKQETVASRLPSSSSGTFLSSVSSANKPIARSFASSANRPSSSEPEHGDADGKDKWNRHRTQYNYDPFTLHPSSSHLGYPLVTAAELAKSSERPRGVRMLARDFIHDSLYNPHYGYFSKQAVLLPEGQNALNRASVSSSTPAGTGRGGEATEAAAPATPTAMARPERFDFGSMANESEFMRAVEKRYMDFEEKVENVVEAREREKQADAEREESERFALREREERRRRRQDQASTASPSSPTARAASYSAEGLEAAKLRGRMLARRASEGVQEKEVQTMAAKQVWHTPTQIFQPFYARAIARYLVAEYKLQLYPYDDLVVYELGAGSGALAHDVLDYLMAEEPEIYRRTRYRIVEISTRLAEEQKRRLVEHVERGTVEVVNRSFLEWNEDVPEPCFVVALEVLVSGDQAAAGIGCPALGPLTRQSSPTSPAPQDNLAHDVVRYSTSTLEPFQALVSIDETGDMHELWEPVSDPLIQRYLDLLRSIYPSTSSLPLAASSSPLLRYIPSSLRSTLANHLPFYPNLTPPHYLPTGSLQMMDVLRRHFPLHRLVVSDFDSLPDACEGVDAPVVQTRFRGTMVPVTTYMVLQGYFDIFFPTDFRTLREVYNRIMLSSSAASSRQPRDDEGGLREDYFTPSCYSYYEQTRSSSAEGEGRASAAAVARGKTTSSTTAAGAHLGNVHGHGHGRKNVKLYSHAEFLERYAETDAVRLKDGSNPLLSWYANASWFLS</sequence>
<organism evidence="9 10">
    <name type="scientific">Pseudozyma flocculosa</name>
    <dbReference type="NCBI Taxonomy" id="84751"/>
    <lineage>
        <taxon>Eukaryota</taxon>
        <taxon>Fungi</taxon>
        <taxon>Dikarya</taxon>
        <taxon>Basidiomycota</taxon>
        <taxon>Ustilaginomycotina</taxon>
        <taxon>Ustilaginomycetes</taxon>
        <taxon>Ustilaginales</taxon>
        <taxon>Ustilaginaceae</taxon>
        <taxon>Pseudozyma</taxon>
    </lineage>
</organism>
<keyword evidence="4" id="KW-0489">Methyltransferase</keyword>
<dbReference type="EC" id="2.1.1.320" evidence="3"/>
<proteinExistence type="inferred from homology"/>
<comment type="similarity">
    <text evidence="2">Belongs to the NDUFAF7 family.</text>
</comment>
<evidence type="ECO:0000256" key="4">
    <source>
        <dbReference type="ARBA" id="ARBA00022603"/>
    </source>
</evidence>
<dbReference type="Gene3D" id="3.40.50.12710">
    <property type="match status" value="1"/>
</dbReference>
<evidence type="ECO:0000256" key="1">
    <source>
        <dbReference type="ARBA" id="ARBA00004173"/>
    </source>
</evidence>
<dbReference type="InterPro" id="IPR003788">
    <property type="entry name" value="NDUFAF7"/>
</dbReference>
<comment type="subcellular location">
    <subcellularLocation>
        <location evidence="1">Mitochondrion</location>
    </subcellularLocation>
</comment>
<dbReference type="Proteomes" id="UP000323386">
    <property type="component" value="Unassembled WGS sequence"/>
</dbReference>
<feature type="region of interest" description="Disordered" evidence="8">
    <location>
        <begin position="62"/>
        <end position="86"/>
    </location>
</feature>
<keyword evidence="10" id="KW-1185">Reference proteome</keyword>
<evidence type="ECO:0000256" key="5">
    <source>
        <dbReference type="ARBA" id="ARBA00022679"/>
    </source>
</evidence>
<name>A0A5C3F9T2_9BASI</name>
<reference evidence="9 10" key="1">
    <citation type="submission" date="2018-03" db="EMBL/GenBank/DDBJ databases">
        <authorList>
            <person name="Guldener U."/>
        </authorList>
    </citation>
    <scope>NUCLEOTIDE SEQUENCE [LARGE SCALE GENOMIC DNA]</scope>
    <source>
        <strain evidence="9 10">DAOM196992</strain>
    </source>
</reference>
<evidence type="ECO:0000256" key="3">
    <source>
        <dbReference type="ARBA" id="ARBA00011935"/>
    </source>
</evidence>
<evidence type="ECO:0000256" key="2">
    <source>
        <dbReference type="ARBA" id="ARBA00005891"/>
    </source>
</evidence>
<evidence type="ECO:0000256" key="8">
    <source>
        <dbReference type="SAM" id="MobiDB-lite"/>
    </source>
</evidence>
<dbReference type="Pfam" id="PF02636">
    <property type="entry name" value="Methyltransf_28"/>
    <property type="match status" value="2"/>
</dbReference>
<dbReference type="EMBL" id="OOIP01000019">
    <property type="protein sequence ID" value="SPO40405.1"/>
    <property type="molecule type" value="Genomic_DNA"/>
</dbReference>
<dbReference type="PANTHER" id="PTHR12049">
    <property type="entry name" value="PROTEIN ARGININE METHYLTRANSFERASE NDUFAF7, MITOCHONDRIAL"/>
    <property type="match status" value="1"/>
</dbReference>
<feature type="compositionally biased region" description="Low complexity" evidence="8">
    <location>
        <begin position="262"/>
        <end position="278"/>
    </location>
</feature>
<dbReference type="InterPro" id="IPR029063">
    <property type="entry name" value="SAM-dependent_MTases_sf"/>
</dbReference>
<feature type="region of interest" description="Disordered" evidence="8">
    <location>
        <begin position="230"/>
        <end position="278"/>
    </location>
</feature>
<evidence type="ECO:0000256" key="6">
    <source>
        <dbReference type="ARBA" id="ARBA00023128"/>
    </source>
</evidence>
<gene>
    <name evidence="9" type="ORF">PSFLO_05887</name>
</gene>
<keyword evidence="6" id="KW-0496">Mitochondrion</keyword>
<feature type="compositionally biased region" description="Low complexity" evidence="8">
    <location>
        <begin position="62"/>
        <end position="72"/>
    </location>
</feature>
<dbReference type="InterPro" id="IPR038375">
    <property type="entry name" value="NDUFAF7_sf"/>
</dbReference>
<evidence type="ECO:0000313" key="9">
    <source>
        <dbReference type="EMBL" id="SPO40405.1"/>
    </source>
</evidence>
<protein>
    <recommendedName>
        <fullName evidence="3">type II protein arginine methyltransferase</fullName>
        <ecNumber evidence="3">2.1.1.320</ecNumber>
    </recommendedName>
</protein>
<keyword evidence="5" id="KW-0808">Transferase</keyword>
<dbReference type="AlphaFoldDB" id="A0A5C3F9T2"/>
<feature type="compositionally biased region" description="Basic and acidic residues" evidence="8">
    <location>
        <begin position="73"/>
        <end position="84"/>
    </location>
</feature>
<dbReference type="CDD" id="cd02440">
    <property type="entry name" value="AdoMet_MTases"/>
    <property type="match status" value="1"/>
</dbReference>
<feature type="region of interest" description="Disordered" evidence="8">
    <location>
        <begin position="677"/>
        <end position="712"/>
    </location>
</feature>
<comment type="catalytic activity">
    <reaction evidence="7">
        <text>L-arginyl-[protein] + 2 S-adenosyl-L-methionine = N(omega),N(omega)'-dimethyl-L-arginyl-[protein] + 2 S-adenosyl-L-homocysteine + 2 H(+)</text>
        <dbReference type="Rhea" id="RHEA:48108"/>
        <dbReference type="Rhea" id="RHEA-COMP:10532"/>
        <dbReference type="Rhea" id="RHEA-COMP:11992"/>
        <dbReference type="ChEBI" id="CHEBI:15378"/>
        <dbReference type="ChEBI" id="CHEBI:29965"/>
        <dbReference type="ChEBI" id="CHEBI:57856"/>
        <dbReference type="ChEBI" id="CHEBI:59789"/>
        <dbReference type="ChEBI" id="CHEBI:88221"/>
        <dbReference type="EC" id="2.1.1.320"/>
    </reaction>
</comment>
<dbReference type="GO" id="GO:0032259">
    <property type="term" value="P:methylation"/>
    <property type="evidence" value="ECO:0007669"/>
    <property type="project" value="UniProtKB-KW"/>
</dbReference>
<feature type="compositionally biased region" description="Low complexity" evidence="8">
    <location>
        <begin position="677"/>
        <end position="700"/>
    </location>
</feature>
<dbReference type="SUPFAM" id="SSF53335">
    <property type="entry name" value="S-adenosyl-L-methionine-dependent methyltransferases"/>
    <property type="match status" value="2"/>
</dbReference>
<evidence type="ECO:0000313" key="10">
    <source>
        <dbReference type="Proteomes" id="UP000323386"/>
    </source>
</evidence>
<dbReference type="OrthoDB" id="17415at2759"/>
<evidence type="ECO:0000256" key="7">
    <source>
        <dbReference type="ARBA" id="ARBA00048612"/>
    </source>
</evidence>
<dbReference type="PANTHER" id="PTHR12049:SF5">
    <property type="entry name" value="PROTEIN ARGININE METHYLTRANSFERASE NDUFAF7 HOMOLOG, MITOCHONDRIAL"/>
    <property type="match status" value="1"/>
</dbReference>
<feature type="region of interest" description="Disordered" evidence="8">
    <location>
        <begin position="163"/>
        <end position="188"/>
    </location>
</feature>
<feature type="compositionally biased region" description="Basic and acidic residues" evidence="8">
    <location>
        <begin position="230"/>
        <end position="253"/>
    </location>
</feature>
<dbReference type="GO" id="GO:0035243">
    <property type="term" value="F:protein-arginine omega-N symmetric methyltransferase activity"/>
    <property type="evidence" value="ECO:0007669"/>
    <property type="project" value="UniProtKB-EC"/>
</dbReference>